<proteinExistence type="inferred from homology"/>
<comment type="similarity">
    <text evidence="10">Belongs to the bacterial histone-like protein family.</text>
</comment>
<dbReference type="InterPro" id="IPR000119">
    <property type="entry name" value="Hist_DNA-bd"/>
</dbReference>
<dbReference type="PANTHER" id="PTHR33175:SF13">
    <property type="entry name" value="HISTONE-LIKE PROTEIN"/>
    <property type="match status" value="1"/>
</dbReference>
<dbReference type="InterPro" id="IPR020816">
    <property type="entry name" value="Histone-like_DNA-bd_CS"/>
</dbReference>
<evidence type="ECO:0000256" key="7">
    <source>
        <dbReference type="ARBA" id="ARBA00033120"/>
    </source>
</evidence>
<evidence type="ECO:0000256" key="3">
    <source>
        <dbReference type="ARBA" id="ARBA00016145"/>
    </source>
</evidence>
<dbReference type="PANTHER" id="PTHR33175">
    <property type="entry name" value="DNA-BINDING PROTEIN HU"/>
    <property type="match status" value="1"/>
</dbReference>
<name>A0A1G2B1F9_9BACT</name>
<keyword evidence="6 11" id="KW-0238">DNA-binding</keyword>
<evidence type="ECO:0000256" key="6">
    <source>
        <dbReference type="ARBA" id="ARBA00023125"/>
    </source>
</evidence>
<gene>
    <name evidence="11" type="ORF">A2898_00540</name>
</gene>
<evidence type="ECO:0000313" key="11">
    <source>
        <dbReference type="EMBL" id="OGY82998.1"/>
    </source>
</evidence>
<dbReference type="GO" id="GO:0006260">
    <property type="term" value="P:DNA replication"/>
    <property type="evidence" value="ECO:0007669"/>
    <property type="project" value="UniProtKB-KW"/>
</dbReference>
<protein>
    <recommendedName>
        <fullName evidence="3">Viral histone-like protein</fullName>
    </recommendedName>
    <alternativeName>
        <fullName evidence="8">DNA-binding protein pA104R</fullName>
    </alternativeName>
    <alternativeName>
        <fullName evidence="7">pA104R</fullName>
    </alternativeName>
</protein>
<dbReference type="CDD" id="cd00591">
    <property type="entry name" value="HU_IHF"/>
    <property type="match status" value="1"/>
</dbReference>
<dbReference type="SUPFAM" id="SSF47729">
    <property type="entry name" value="IHF-like DNA-binding proteins"/>
    <property type="match status" value="1"/>
</dbReference>
<evidence type="ECO:0000256" key="4">
    <source>
        <dbReference type="ARBA" id="ARBA00022705"/>
    </source>
</evidence>
<evidence type="ECO:0000256" key="8">
    <source>
        <dbReference type="ARBA" id="ARBA00033227"/>
    </source>
</evidence>
<keyword evidence="5" id="KW-0426">Late protein</keyword>
<evidence type="ECO:0000313" key="12">
    <source>
        <dbReference type="Proteomes" id="UP000179164"/>
    </source>
</evidence>
<keyword evidence="4" id="KW-0235">DNA replication</keyword>
<dbReference type="GO" id="GO:0005829">
    <property type="term" value="C:cytosol"/>
    <property type="evidence" value="ECO:0007669"/>
    <property type="project" value="TreeGrafter"/>
</dbReference>
<comment type="subcellular location">
    <subcellularLocation>
        <location evidence="1">Virion</location>
    </subcellularLocation>
</comment>
<accession>A0A1G2B1F9</accession>
<dbReference type="GO" id="GO:0030527">
    <property type="term" value="F:structural constituent of chromatin"/>
    <property type="evidence" value="ECO:0007669"/>
    <property type="project" value="InterPro"/>
</dbReference>
<comment type="caution">
    <text evidence="11">The sequence shown here is derived from an EMBL/GenBank/DDBJ whole genome shotgun (WGS) entry which is preliminary data.</text>
</comment>
<dbReference type="EMBL" id="MHKE01000016">
    <property type="protein sequence ID" value="OGY82998.1"/>
    <property type="molecule type" value="Genomic_DNA"/>
</dbReference>
<dbReference type="Gene3D" id="4.10.520.10">
    <property type="entry name" value="IHF-like DNA-binding proteins"/>
    <property type="match status" value="1"/>
</dbReference>
<evidence type="ECO:0000256" key="5">
    <source>
        <dbReference type="ARBA" id="ARBA00022921"/>
    </source>
</evidence>
<dbReference type="AlphaFoldDB" id="A0A1G2B1F9"/>
<dbReference type="GO" id="GO:0003677">
    <property type="term" value="F:DNA binding"/>
    <property type="evidence" value="ECO:0007669"/>
    <property type="project" value="UniProtKB-KW"/>
</dbReference>
<sequence>MAKGMSKSQLIGSLAEKTGMSRKDVANFLDTVAQMAYSEVKTSGEFSLPGFGKLVKKHRAARQGRNPATGQTIQIPAKTVVKFRVAKVVKDTVL</sequence>
<evidence type="ECO:0000256" key="1">
    <source>
        <dbReference type="ARBA" id="ARBA00004328"/>
    </source>
</evidence>
<comment type="subunit">
    <text evidence="2">Homodimer.</text>
</comment>
<evidence type="ECO:0000256" key="9">
    <source>
        <dbReference type="ARBA" id="ARBA00046140"/>
    </source>
</evidence>
<dbReference type="SMART" id="SM00411">
    <property type="entry name" value="BHL"/>
    <property type="match status" value="1"/>
</dbReference>
<dbReference type="Proteomes" id="UP000179164">
    <property type="component" value="Unassembled WGS sequence"/>
</dbReference>
<dbReference type="PROSITE" id="PS00045">
    <property type="entry name" value="HISTONE_LIKE"/>
    <property type="match status" value="1"/>
</dbReference>
<dbReference type="PRINTS" id="PR01727">
    <property type="entry name" value="DNABINDINGHU"/>
</dbReference>
<reference evidence="11 12" key="1">
    <citation type="journal article" date="2016" name="Nat. Commun.">
        <title>Thousands of microbial genomes shed light on interconnected biogeochemical processes in an aquifer system.</title>
        <authorList>
            <person name="Anantharaman K."/>
            <person name="Brown C.T."/>
            <person name="Hug L.A."/>
            <person name="Sharon I."/>
            <person name="Castelle C.J."/>
            <person name="Probst A.J."/>
            <person name="Thomas B.C."/>
            <person name="Singh A."/>
            <person name="Wilkins M.J."/>
            <person name="Karaoz U."/>
            <person name="Brodie E.L."/>
            <person name="Williams K.H."/>
            <person name="Hubbard S.S."/>
            <person name="Banfield J.F."/>
        </authorList>
    </citation>
    <scope>NUCLEOTIDE SEQUENCE [LARGE SCALE GENOMIC DNA]</scope>
</reference>
<evidence type="ECO:0000256" key="10">
    <source>
        <dbReference type="RuleBase" id="RU003939"/>
    </source>
</evidence>
<organism evidence="11 12">
    <name type="scientific">Candidatus Kerfeldbacteria bacterium RIFCSPLOWO2_01_FULL_48_11</name>
    <dbReference type="NCBI Taxonomy" id="1798543"/>
    <lineage>
        <taxon>Bacteria</taxon>
        <taxon>Candidatus Kerfeldiibacteriota</taxon>
    </lineage>
</organism>
<dbReference type="Pfam" id="PF00216">
    <property type="entry name" value="Bac_DNA_binding"/>
    <property type="match status" value="1"/>
</dbReference>
<dbReference type="STRING" id="1798543.A2898_00540"/>
<dbReference type="InterPro" id="IPR010992">
    <property type="entry name" value="IHF-like_DNA-bd_dom_sf"/>
</dbReference>
<evidence type="ECO:0000256" key="2">
    <source>
        <dbReference type="ARBA" id="ARBA00011738"/>
    </source>
</evidence>
<comment type="function">
    <text evidence="9">DNA-binding protein that plays a critical role in nucleoid compaction, genome replication and DNA replication and transcription. Binds to both ssDNA and dsDNA with a binding site covering about 15 nucleotides. Displays DNA-supercoiling activity only when associated with the viral DNA topoisomerase 2.</text>
</comment>